<dbReference type="PROSITE" id="PS50994">
    <property type="entry name" value="INTEGRASE"/>
    <property type="match status" value="1"/>
</dbReference>
<dbReference type="InterPro" id="IPR012337">
    <property type="entry name" value="RNaseH-like_sf"/>
</dbReference>
<accession>A0A443RZ36</accession>
<protein>
    <submittedName>
        <fullName evidence="2">HASI-like protein</fullName>
    </submittedName>
</protein>
<evidence type="ECO:0000259" key="1">
    <source>
        <dbReference type="PROSITE" id="PS50994"/>
    </source>
</evidence>
<dbReference type="Proteomes" id="UP000288716">
    <property type="component" value="Unassembled WGS sequence"/>
</dbReference>
<dbReference type="InterPro" id="IPR001584">
    <property type="entry name" value="Integrase_cat-core"/>
</dbReference>
<comment type="caution">
    <text evidence="2">The sequence shown here is derived from an EMBL/GenBank/DDBJ whole genome shotgun (WGS) entry which is preliminary data.</text>
</comment>
<dbReference type="Gene3D" id="3.30.420.10">
    <property type="entry name" value="Ribonuclease H-like superfamily/Ribonuclease H"/>
    <property type="match status" value="1"/>
</dbReference>
<feature type="non-terminal residue" evidence="2">
    <location>
        <position position="1"/>
    </location>
</feature>
<dbReference type="EMBL" id="NCKV01017078">
    <property type="protein sequence ID" value="RWS20521.1"/>
    <property type="molecule type" value="Genomic_DNA"/>
</dbReference>
<gene>
    <name evidence="2" type="ORF">B4U80_04366</name>
</gene>
<dbReference type="VEuPathDB" id="VectorBase:LDEU011518"/>
<feature type="non-terminal residue" evidence="2">
    <location>
        <position position="187"/>
    </location>
</feature>
<evidence type="ECO:0000313" key="3">
    <source>
        <dbReference type="Proteomes" id="UP000288716"/>
    </source>
</evidence>
<organism evidence="2 3">
    <name type="scientific">Leptotrombidium deliense</name>
    <dbReference type="NCBI Taxonomy" id="299467"/>
    <lineage>
        <taxon>Eukaryota</taxon>
        <taxon>Metazoa</taxon>
        <taxon>Ecdysozoa</taxon>
        <taxon>Arthropoda</taxon>
        <taxon>Chelicerata</taxon>
        <taxon>Arachnida</taxon>
        <taxon>Acari</taxon>
        <taxon>Acariformes</taxon>
        <taxon>Trombidiformes</taxon>
        <taxon>Prostigmata</taxon>
        <taxon>Anystina</taxon>
        <taxon>Parasitengona</taxon>
        <taxon>Trombiculoidea</taxon>
        <taxon>Trombiculidae</taxon>
        <taxon>Leptotrombidium</taxon>
    </lineage>
</organism>
<dbReference type="GO" id="GO:0015074">
    <property type="term" value="P:DNA integration"/>
    <property type="evidence" value="ECO:0007669"/>
    <property type="project" value="InterPro"/>
</dbReference>
<dbReference type="OrthoDB" id="4369127at2759"/>
<dbReference type="AlphaFoldDB" id="A0A443RZ36"/>
<dbReference type="PANTHER" id="PTHR46585:SF1">
    <property type="entry name" value="CHROMO DOMAIN-CONTAINING PROTEIN"/>
    <property type="match status" value="1"/>
</dbReference>
<sequence>VFSKYARVVPLKTKSAKAIIKAFSTLIKSEKPEKLQYDKGKEFNNQYLKMFLNKLVIVNYPTENERLMCVVVERFHRTLKSRMFQYFTAYIDILPKLVEGYNRSFHSSIKMAPADVKSSNSKLVFENVYKNDFFKPPAEAKFEIGESVRLVNEGYKRRWTNEIYTIVNIINRPTQKMYVVDDFDNEV</sequence>
<dbReference type="SUPFAM" id="SSF53098">
    <property type="entry name" value="Ribonuclease H-like"/>
    <property type="match status" value="1"/>
</dbReference>
<name>A0A443RZ36_9ACAR</name>
<evidence type="ECO:0000313" key="2">
    <source>
        <dbReference type="EMBL" id="RWS20521.1"/>
    </source>
</evidence>
<feature type="domain" description="Integrase catalytic" evidence="1">
    <location>
        <begin position="1"/>
        <end position="121"/>
    </location>
</feature>
<dbReference type="GO" id="GO:0003676">
    <property type="term" value="F:nucleic acid binding"/>
    <property type="evidence" value="ECO:0007669"/>
    <property type="project" value="InterPro"/>
</dbReference>
<reference evidence="2 3" key="1">
    <citation type="journal article" date="2018" name="Gigascience">
        <title>Genomes of trombidid mites reveal novel predicted allergens and laterally-transferred genes associated with secondary metabolism.</title>
        <authorList>
            <person name="Dong X."/>
            <person name="Chaisiri K."/>
            <person name="Xia D."/>
            <person name="Armstrong S.D."/>
            <person name="Fang Y."/>
            <person name="Donnelly M.J."/>
            <person name="Kadowaki T."/>
            <person name="McGarry J.W."/>
            <person name="Darby A.C."/>
            <person name="Makepeace B.L."/>
        </authorList>
    </citation>
    <scope>NUCLEOTIDE SEQUENCE [LARGE SCALE GENOMIC DNA]</scope>
    <source>
        <strain evidence="2">UoL-UT</strain>
    </source>
</reference>
<proteinExistence type="predicted"/>
<dbReference type="PANTHER" id="PTHR46585">
    <property type="entry name" value="INTEGRASE CORE DOMAIN CONTAINING PROTEIN"/>
    <property type="match status" value="1"/>
</dbReference>
<dbReference type="InterPro" id="IPR036397">
    <property type="entry name" value="RNaseH_sf"/>
</dbReference>
<keyword evidence="3" id="KW-1185">Reference proteome</keyword>
<dbReference type="STRING" id="299467.A0A443RZ36"/>